<dbReference type="EMBL" id="BGPR01035171">
    <property type="protein sequence ID" value="GBO09864.1"/>
    <property type="molecule type" value="Genomic_DNA"/>
</dbReference>
<sequence>MDQASSKKRIVPALPENGCVPAPREALCEVDGPGCSQRKAIPVGRIKGHKRSGNVQDAMDCLGETFQRYFRRGMKCAGSREAAVQDAMDQLLKRDVPALLPSGGMCGSPKRTTLIKLRLR</sequence>
<reference evidence="1 2" key="1">
    <citation type="journal article" date="2019" name="Sci. Rep.">
        <title>Orb-weaving spider Araneus ventricosus genome elucidates the spidroin gene catalogue.</title>
        <authorList>
            <person name="Kono N."/>
            <person name="Nakamura H."/>
            <person name="Ohtoshi R."/>
            <person name="Moran D.A.P."/>
            <person name="Shinohara A."/>
            <person name="Yoshida Y."/>
            <person name="Fujiwara M."/>
            <person name="Mori M."/>
            <person name="Tomita M."/>
            <person name="Arakawa K."/>
        </authorList>
    </citation>
    <scope>NUCLEOTIDE SEQUENCE [LARGE SCALE GENOMIC DNA]</scope>
</reference>
<comment type="caution">
    <text evidence="1">The sequence shown here is derived from an EMBL/GenBank/DDBJ whole genome shotgun (WGS) entry which is preliminary data.</text>
</comment>
<proteinExistence type="predicted"/>
<name>A0A4Y2UCP0_ARAVE</name>
<gene>
    <name evidence="1" type="ORF">AVEN_182245_1</name>
</gene>
<evidence type="ECO:0000313" key="2">
    <source>
        <dbReference type="Proteomes" id="UP000499080"/>
    </source>
</evidence>
<accession>A0A4Y2UCP0</accession>
<protein>
    <submittedName>
        <fullName evidence="1">Uncharacterized protein</fullName>
    </submittedName>
</protein>
<dbReference type="Proteomes" id="UP000499080">
    <property type="component" value="Unassembled WGS sequence"/>
</dbReference>
<evidence type="ECO:0000313" key="1">
    <source>
        <dbReference type="EMBL" id="GBO09864.1"/>
    </source>
</evidence>
<organism evidence="1 2">
    <name type="scientific">Araneus ventricosus</name>
    <name type="common">Orbweaver spider</name>
    <name type="synonym">Epeira ventricosa</name>
    <dbReference type="NCBI Taxonomy" id="182803"/>
    <lineage>
        <taxon>Eukaryota</taxon>
        <taxon>Metazoa</taxon>
        <taxon>Ecdysozoa</taxon>
        <taxon>Arthropoda</taxon>
        <taxon>Chelicerata</taxon>
        <taxon>Arachnida</taxon>
        <taxon>Araneae</taxon>
        <taxon>Araneomorphae</taxon>
        <taxon>Entelegynae</taxon>
        <taxon>Araneoidea</taxon>
        <taxon>Araneidae</taxon>
        <taxon>Araneus</taxon>
    </lineage>
</organism>
<dbReference type="AlphaFoldDB" id="A0A4Y2UCP0"/>
<keyword evidence="2" id="KW-1185">Reference proteome</keyword>